<name>A0A934TZC2_9FIRM</name>
<sequence length="273" mass="30416">MSKKLLIGMIVLLVAVCGVSTYFHIKNKMESEDNKKTYETVAAEVAATEDSTAVSATEAAVNPYTDNTVGGNSGTGSAGGNYQNYTTTMNASANPDMVGWIKINDTNINYPVMQTKSNPDYYLDHDFYKNQSVYGCPYVQANCDVKTPSDNVIVYAHHMNDGSMFANLELFRSKDFWSSHKTISFDTLDRKADYDILAVFAIPVDQDDKNSFKFYEFVNSYDPDHFSTFVAKCKALSFYETGVSAKYGDKLLTLATCEYTHDNGRLVVVAKRK</sequence>
<dbReference type="SUPFAM" id="SSF63817">
    <property type="entry name" value="Sortase"/>
    <property type="match status" value="1"/>
</dbReference>
<reference evidence="3" key="1">
    <citation type="submission" date="2021-01" db="EMBL/GenBank/DDBJ databases">
        <title>Genome public.</title>
        <authorList>
            <person name="Liu C."/>
            <person name="Sun Q."/>
        </authorList>
    </citation>
    <scope>NUCLEOTIDE SEQUENCE</scope>
    <source>
        <strain evidence="3">M6</strain>
    </source>
</reference>
<dbReference type="CDD" id="cd05826">
    <property type="entry name" value="Sortase_B"/>
    <property type="match status" value="1"/>
</dbReference>
<evidence type="ECO:0000313" key="3">
    <source>
        <dbReference type="EMBL" id="MBK6088412.1"/>
    </source>
</evidence>
<dbReference type="RefSeq" id="WP_201427314.1">
    <property type="nucleotide sequence ID" value="NZ_JAEQMG010000055.1"/>
</dbReference>
<keyword evidence="4" id="KW-1185">Reference proteome</keyword>
<evidence type="ECO:0000313" key="4">
    <source>
        <dbReference type="Proteomes" id="UP000633365"/>
    </source>
</evidence>
<evidence type="ECO:0000256" key="2">
    <source>
        <dbReference type="PIRSR" id="PIRSR605754-1"/>
    </source>
</evidence>
<dbReference type="EMBL" id="JAEQMG010000055">
    <property type="protein sequence ID" value="MBK6088412.1"/>
    <property type="molecule type" value="Genomic_DNA"/>
</dbReference>
<protein>
    <submittedName>
        <fullName evidence="3">Class B sortase</fullName>
    </submittedName>
</protein>
<dbReference type="Proteomes" id="UP000633365">
    <property type="component" value="Unassembled WGS sequence"/>
</dbReference>
<dbReference type="GO" id="GO:0016787">
    <property type="term" value="F:hydrolase activity"/>
    <property type="evidence" value="ECO:0007669"/>
    <property type="project" value="UniProtKB-KW"/>
</dbReference>
<gene>
    <name evidence="3" type="ORF">JKK62_07025</name>
</gene>
<evidence type="ECO:0000256" key="1">
    <source>
        <dbReference type="ARBA" id="ARBA00022801"/>
    </source>
</evidence>
<keyword evidence="1" id="KW-0378">Hydrolase</keyword>
<proteinExistence type="predicted"/>
<organism evidence="3 4">
    <name type="scientific">Ruminococcus difficilis</name>
    <dbReference type="NCBI Taxonomy" id="2763069"/>
    <lineage>
        <taxon>Bacteria</taxon>
        <taxon>Bacillati</taxon>
        <taxon>Bacillota</taxon>
        <taxon>Clostridia</taxon>
        <taxon>Eubacteriales</taxon>
        <taxon>Oscillospiraceae</taxon>
        <taxon>Ruminococcus</taxon>
    </lineage>
</organism>
<dbReference type="Gene3D" id="2.40.260.10">
    <property type="entry name" value="Sortase"/>
    <property type="match status" value="1"/>
</dbReference>
<dbReference type="AlphaFoldDB" id="A0A934TZC2"/>
<dbReference type="InterPro" id="IPR023365">
    <property type="entry name" value="Sortase_dom-sf"/>
</dbReference>
<feature type="active site" description="Proton donor/acceptor" evidence="2">
    <location>
        <position position="157"/>
    </location>
</feature>
<comment type="caution">
    <text evidence="3">The sequence shown here is derived from an EMBL/GenBank/DDBJ whole genome shotgun (WGS) entry which is preliminary data.</text>
</comment>
<dbReference type="Pfam" id="PF04203">
    <property type="entry name" value="Sortase"/>
    <property type="match status" value="1"/>
</dbReference>
<accession>A0A934TZC2</accession>
<feature type="active site" description="Acyl-thioester intermediate" evidence="2">
    <location>
        <position position="257"/>
    </location>
</feature>
<dbReference type="InterPro" id="IPR009835">
    <property type="entry name" value="SrtB"/>
</dbReference>
<dbReference type="InterPro" id="IPR005754">
    <property type="entry name" value="Sortase"/>
</dbReference>